<proteinExistence type="predicted"/>
<evidence type="ECO:0000313" key="2">
    <source>
        <dbReference type="Proteomes" id="UP001302257"/>
    </source>
</evidence>
<dbReference type="InterPro" id="IPR042258">
    <property type="entry name" value="DGOK_N"/>
</dbReference>
<accession>A0ABZ0B018</accession>
<dbReference type="Pfam" id="PF05035">
    <property type="entry name" value="DGOK"/>
    <property type="match status" value="1"/>
</dbReference>
<gene>
    <name evidence="1" type="ORF">RAN89_01280</name>
</gene>
<sequence length="304" mass="32181">MSLKPSASIVGVDWGTTHRRAYAITPSGECLSDMSDSDGAMACKGRFPQALVAAMNQLNTTPSLVVASGMVGSALGWHEVPYVDASVPLHALAEHAFRVPDAPAAVPVLLLPGYCIRNSAGVPDVMRGEETQLLGAWAMGHQSGWFVLPGTHSKWVLLQDGVVRKLRTYMTGELYDLLRKHGTLAAAAGGQAEWDDAAFAAGVDAAGAHALSHVLFSARARVVSKDMPAQSTASYLSGVLIGTELKDVLGVDTGEVPTFQLIGSPQLAELYQKAASRLGCRFDILDARQAFLAAVQHIHSHWSA</sequence>
<protein>
    <submittedName>
        <fullName evidence="1">2-dehydro-3-deoxygalactonokinase</fullName>
    </submittedName>
</protein>
<name>A0ABZ0B018_9BURK</name>
<dbReference type="Gene3D" id="3.30.420.310">
    <property type="entry name" value="2-keto-3-deoxy-galactonokinase, C-terminal domain"/>
    <property type="match status" value="1"/>
</dbReference>
<dbReference type="InterPro" id="IPR042257">
    <property type="entry name" value="DGOK_C"/>
</dbReference>
<dbReference type="Gene3D" id="3.30.420.300">
    <property type="entry name" value="2-keto-3-deoxy-galactonokinase, substrate binding domain"/>
    <property type="match status" value="1"/>
</dbReference>
<keyword evidence="2" id="KW-1185">Reference proteome</keyword>
<dbReference type="EMBL" id="CP132507">
    <property type="protein sequence ID" value="WNO05082.1"/>
    <property type="molecule type" value="Genomic_DNA"/>
</dbReference>
<dbReference type="InterPro" id="IPR007729">
    <property type="entry name" value="DGOK"/>
</dbReference>
<dbReference type="RefSeq" id="WP_313867887.1">
    <property type="nucleotide sequence ID" value="NZ_CP132507.1"/>
</dbReference>
<dbReference type="Proteomes" id="UP001302257">
    <property type="component" value="Chromosome"/>
</dbReference>
<evidence type="ECO:0000313" key="1">
    <source>
        <dbReference type="EMBL" id="WNO05082.1"/>
    </source>
</evidence>
<reference evidence="1 2" key="1">
    <citation type="submission" date="2023-08" db="EMBL/GenBank/DDBJ databases">
        <title>Rhodoferax potami sp. nov. and Rhodoferax mekongensis sp. nov., isolated from the Mekong River in Thailand.</title>
        <authorList>
            <person name="Kitikhun S."/>
            <person name="Charoenyingcharoen P."/>
            <person name="Siriarchawattana P."/>
            <person name="Likhitrattanapisal S."/>
            <person name="Nilsakha T."/>
            <person name="Chanpet A."/>
            <person name="Rattanawaree P."/>
            <person name="Ingsriswang S."/>
        </authorList>
    </citation>
    <scope>NUCLEOTIDE SEQUENCE [LARGE SCALE GENOMIC DNA]</scope>
    <source>
        <strain evidence="1 2">TBRC 17307</strain>
    </source>
</reference>
<organism evidence="1 2">
    <name type="scientific">Rhodoferax mekongensis</name>
    <dbReference type="NCBI Taxonomy" id="3068341"/>
    <lineage>
        <taxon>Bacteria</taxon>
        <taxon>Pseudomonadati</taxon>
        <taxon>Pseudomonadota</taxon>
        <taxon>Betaproteobacteria</taxon>
        <taxon>Burkholderiales</taxon>
        <taxon>Comamonadaceae</taxon>
        <taxon>Rhodoferax</taxon>
    </lineage>
</organism>